<dbReference type="InterPro" id="IPR050660">
    <property type="entry name" value="NEK_Ser/Thr_kinase"/>
</dbReference>
<evidence type="ECO:0000256" key="7">
    <source>
        <dbReference type="ARBA" id="ARBA00022840"/>
    </source>
</evidence>
<keyword evidence="3 11" id="KW-0723">Serine/threonine-protein kinase</keyword>
<dbReference type="EC" id="2.7.11.1" evidence="2"/>
<evidence type="ECO:0000256" key="11">
    <source>
        <dbReference type="RuleBase" id="RU000304"/>
    </source>
</evidence>
<comment type="catalytic activity">
    <reaction evidence="9">
        <text>L-seryl-[protein] + ATP = O-phospho-L-seryl-[protein] + ADP + H(+)</text>
        <dbReference type="Rhea" id="RHEA:17989"/>
        <dbReference type="Rhea" id="RHEA-COMP:9863"/>
        <dbReference type="Rhea" id="RHEA-COMP:11604"/>
        <dbReference type="ChEBI" id="CHEBI:15378"/>
        <dbReference type="ChEBI" id="CHEBI:29999"/>
        <dbReference type="ChEBI" id="CHEBI:30616"/>
        <dbReference type="ChEBI" id="CHEBI:83421"/>
        <dbReference type="ChEBI" id="CHEBI:456216"/>
        <dbReference type="EC" id="2.7.11.1"/>
    </reaction>
</comment>
<keyword evidence="12" id="KW-0472">Membrane</keyword>
<dbReference type="GO" id="GO:0005524">
    <property type="term" value="F:ATP binding"/>
    <property type="evidence" value="ECO:0007669"/>
    <property type="project" value="UniProtKB-UniRule"/>
</dbReference>
<dbReference type="EMBL" id="HBGA01026535">
    <property type="protein sequence ID" value="CAD8998775.1"/>
    <property type="molecule type" value="Transcribed_RNA"/>
</dbReference>
<comment type="similarity">
    <text evidence="1">Belongs to the protein kinase superfamily. NEK Ser/Thr protein kinase family. NIMA subfamily.</text>
</comment>
<evidence type="ECO:0000256" key="5">
    <source>
        <dbReference type="ARBA" id="ARBA00022741"/>
    </source>
</evidence>
<evidence type="ECO:0000256" key="3">
    <source>
        <dbReference type="ARBA" id="ARBA00022527"/>
    </source>
</evidence>
<dbReference type="InterPro" id="IPR011009">
    <property type="entry name" value="Kinase-like_dom_sf"/>
</dbReference>
<evidence type="ECO:0000259" key="13">
    <source>
        <dbReference type="PROSITE" id="PS50011"/>
    </source>
</evidence>
<dbReference type="PROSITE" id="PS00108">
    <property type="entry name" value="PROTEIN_KINASE_ST"/>
    <property type="match status" value="1"/>
</dbReference>
<keyword evidence="12" id="KW-0812">Transmembrane</keyword>
<evidence type="ECO:0000313" key="14">
    <source>
        <dbReference type="EMBL" id="CAD8998775.1"/>
    </source>
</evidence>
<feature type="domain" description="Protein kinase" evidence="13">
    <location>
        <begin position="74"/>
        <end position="326"/>
    </location>
</feature>
<evidence type="ECO:0000256" key="2">
    <source>
        <dbReference type="ARBA" id="ARBA00012513"/>
    </source>
</evidence>
<evidence type="ECO:0000256" key="9">
    <source>
        <dbReference type="ARBA" id="ARBA00048679"/>
    </source>
</evidence>
<keyword evidence="6" id="KW-0418">Kinase</keyword>
<evidence type="ECO:0000256" key="1">
    <source>
        <dbReference type="ARBA" id="ARBA00010886"/>
    </source>
</evidence>
<dbReference type="SMART" id="SM00220">
    <property type="entry name" value="S_TKc"/>
    <property type="match status" value="1"/>
</dbReference>
<dbReference type="SUPFAM" id="SSF56112">
    <property type="entry name" value="Protein kinase-like (PK-like)"/>
    <property type="match status" value="1"/>
</dbReference>
<dbReference type="PROSITE" id="PS00107">
    <property type="entry name" value="PROTEIN_KINASE_ATP"/>
    <property type="match status" value="1"/>
</dbReference>
<dbReference type="AlphaFoldDB" id="A0A7S1N695"/>
<keyword evidence="5 10" id="KW-0547">Nucleotide-binding</keyword>
<dbReference type="GO" id="GO:0004674">
    <property type="term" value="F:protein serine/threonine kinase activity"/>
    <property type="evidence" value="ECO:0007669"/>
    <property type="project" value="UniProtKB-KW"/>
</dbReference>
<dbReference type="InterPro" id="IPR000719">
    <property type="entry name" value="Prot_kinase_dom"/>
</dbReference>
<dbReference type="InterPro" id="IPR017441">
    <property type="entry name" value="Protein_kinase_ATP_BS"/>
</dbReference>
<reference evidence="14" key="1">
    <citation type="submission" date="2021-01" db="EMBL/GenBank/DDBJ databases">
        <authorList>
            <person name="Corre E."/>
            <person name="Pelletier E."/>
            <person name="Niang G."/>
            <person name="Scheremetjew M."/>
            <person name="Finn R."/>
            <person name="Kale V."/>
            <person name="Holt S."/>
            <person name="Cochrane G."/>
            <person name="Meng A."/>
            <person name="Brown T."/>
            <person name="Cohen L."/>
        </authorList>
    </citation>
    <scope>NUCLEOTIDE SEQUENCE</scope>
    <source>
        <strain evidence="14">NIES-381</strain>
    </source>
</reference>
<dbReference type="InterPro" id="IPR008271">
    <property type="entry name" value="Ser/Thr_kinase_AS"/>
</dbReference>
<feature type="transmembrane region" description="Helical" evidence="12">
    <location>
        <begin position="343"/>
        <end position="363"/>
    </location>
</feature>
<evidence type="ECO:0000256" key="8">
    <source>
        <dbReference type="ARBA" id="ARBA00047899"/>
    </source>
</evidence>
<evidence type="ECO:0000256" key="12">
    <source>
        <dbReference type="SAM" id="Phobius"/>
    </source>
</evidence>
<organism evidence="14">
    <name type="scientific">Eutreptiella gymnastica</name>
    <dbReference type="NCBI Taxonomy" id="73025"/>
    <lineage>
        <taxon>Eukaryota</taxon>
        <taxon>Discoba</taxon>
        <taxon>Euglenozoa</taxon>
        <taxon>Euglenida</taxon>
        <taxon>Spirocuta</taxon>
        <taxon>Euglenophyceae</taxon>
        <taxon>Eutreptiales</taxon>
        <taxon>Eutreptiaceae</taxon>
        <taxon>Eutreptiella</taxon>
    </lineage>
</organism>
<dbReference type="Pfam" id="PF00069">
    <property type="entry name" value="Pkinase"/>
    <property type="match status" value="1"/>
</dbReference>
<evidence type="ECO:0000256" key="4">
    <source>
        <dbReference type="ARBA" id="ARBA00022679"/>
    </source>
</evidence>
<gene>
    <name evidence="14" type="ORF">EGYM00392_LOCUS9845</name>
</gene>
<name>A0A7S1N695_9EUGL</name>
<accession>A0A7S1N695</accession>
<dbReference type="Gene3D" id="1.10.510.10">
    <property type="entry name" value="Transferase(Phosphotransferase) domain 1"/>
    <property type="match status" value="1"/>
</dbReference>
<feature type="binding site" evidence="10">
    <location>
        <position position="104"/>
    </location>
    <ligand>
        <name>ATP</name>
        <dbReference type="ChEBI" id="CHEBI:30616"/>
    </ligand>
</feature>
<comment type="catalytic activity">
    <reaction evidence="8">
        <text>L-threonyl-[protein] + ATP = O-phospho-L-threonyl-[protein] + ADP + H(+)</text>
        <dbReference type="Rhea" id="RHEA:46608"/>
        <dbReference type="Rhea" id="RHEA-COMP:11060"/>
        <dbReference type="Rhea" id="RHEA-COMP:11605"/>
        <dbReference type="ChEBI" id="CHEBI:15378"/>
        <dbReference type="ChEBI" id="CHEBI:30013"/>
        <dbReference type="ChEBI" id="CHEBI:30616"/>
        <dbReference type="ChEBI" id="CHEBI:61977"/>
        <dbReference type="ChEBI" id="CHEBI:456216"/>
        <dbReference type="EC" id="2.7.11.1"/>
    </reaction>
</comment>
<keyword evidence="7 10" id="KW-0067">ATP-binding</keyword>
<keyword evidence="4" id="KW-0808">Transferase</keyword>
<proteinExistence type="inferred from homology"/>
<sequence length="364" mass="41298">MALLRKNLSADMITRPALGLAKGVNRMAKTGVSALSASAERCNSSLKLAQTRARSLTDFDLGHHKEAKLLVGRYEFEQTIGHGGFGEVFEAYDVIDDMSVAIKKVQWSKWFNIKKHKVAQNELGLLKRYKHPCIVEYKDAFVKQGVYHSELFLVMELCDRDLHFIICNSSFQLGKEDVRLYMKSLSSAVEYLHRMQVIHRDIKPSNVLLTKDGVAKVSDFGLACVIGAAEDGRRTDREMRRTVAGTPQYFAPELYTGIYDEGVDIWGLGCIFYELCVRQIFDRDMWSAMKPKVDAHFWPQMVQMLETNPAKRPDAEACLRFFSKALPLSSTTANRPFGVPLDFWIAGAGILVMFLMGLWNWYIS</sequence>
<protein>
    <recommendedName>
        <fullName evidence="2">non-specific serine/threonine protein kinase</fullName>
        <ecNumber evidence="2">2.7.11.1</ecNumber>
    </recommendedName>
</protein>
<evidence type="ECO:0000256" key="10">
    <source>
        <dbReference type="PROSITE-ProRule" id="PRU10141"/>
    </source>
</evidence>
<keyword evidence="12" id="KW-1133">Transmembrane helix</keyword>
<dbReference type="PANTHER" id="PTHR43671:SF98">
    <property type="entry name" value="SERINE_THREONINE-PROTEIN KINASE NEK11"/>
    <property type="match status" value="1"/>
</dbReference>
<dbReference type="PROSITE" id="PS50011">
    <property type="entry name" value="PROTEIN_KINASE_DOM"/>
    <property type="match status" value="1"/>
</dbReference>
<dbReference type="PANTHER" id="PTHR43671">
    <property type="entry name" value="SERINE/THREONINE-PROTEIN KINASE NEK"/>
    <property type="match status" value="1"/>
</dbReference>
<evidence type="ECO:0000256" key="6">
    <source>
        <dbReference type="ARBA" id="ARBA00022777"/>
    </source>
</evidence>